<dbReference type="Proteomes" id="UP000094043">
    <property type="component" value="Chromosome 4"/>
</dbReference>
<dbReference type="GeneID" id="91088145"/>
<dbReference type="AlphaFoldDB" id="A0AAJ8JUR2"/>
<dbReference type="RefSeq" id="XP_066069422.1">
    <property type="nucleotide sequence ID" value="XM_066213325.1"/>
</dbReference>
<evidence type="ECO:0000313" key="2">
    <source>
        <dbReference type="Proteomes" id="UP000094043"/>
    </source>
</evidence>
<keyword evidence="2" id="KW-1185">Reference proteome</keyword>
<dbReference type="KEGG" id="cdep:91088145"/>
<protein>
    <submittedName>
        <fullName evidence="1">Uncharacterized protein</fullName>
    </submittedName>
</protein>
<gene>
    <name evidence="1" type="ORF">L203_103935</name>
</gene>
<reference evidence="1" key="3">
    <citation type="submission" date="2024-01" db="EMBL/GenBank/DDBJ databases">
        <authorList>
            <person name="Coelho M.A."/>
            <person name="David-Palma M."/>
            <person name="Shea T."/>
            <person name="Sun S."/>
            <person name="Cuomo C.A."/>
            <person name="Heitman J."/>
        </authorList>
    </citation>
    <scope>NUCLEOTIDE SEQUENCE</scope>
    <source>
        <strain evidence="1">CBS 7841</strain>
    </source>
</reference>
<reference evidence="1" key="2">
    <citation type="journal article" date="2022" name="Elife">
        <title>Obligate sexual reproduction of a homothallic fungus closely related to the Cryptococcus pathogenic species complex.</title>
        <authorList>
            <person name="Passer A.R."/>
            <person name="Clancey S.A."/>
            <person name="Shea T."/>
            <person name="David-Palma M."/>
            <person name="Averette A.F."/>
            <person name="Boekhout T."/>
            <person name="Porcel B.M."/>
            <person name="Nowrousian M."/>
            <person name="Cuomo C.A."/>
            <person name="Sun S."/>
            <person name="Heitman J."/>
            <person name="Coelho M.A."/>
        </authorList>
    </citation>
    <scope>NUCLEOTIDE SEQUENCE</scope>
    <source>
        <strain evidence="1">CBS 7841</strain>
    </source>
</reference>
<name>A0AAJ8JUR2_9TREE</name>
<accession>A0AAJ8JUR2</accession>
<dbReference type="EMBL" id="CP143787">
    <property type="protein sequence ID" value="WVN88722.1"/>
    <property type="molecule type" value="Genomic_DNA"/>
</dbReference>
<organism evidence="1 2">
    <name type="scientific">Cryptococcus depauperatus CBS 7841</name>
    <dbReference type="NCBI Taxonomy" id="1295531"/>
    <lineage>
        <taxon>Eukaryota</taxon>
        <taxon>Fungi</taxon>
        <taxon>Dikarya</taxon>
        <taxon>Basidiomycota</taxon>
        <taxon>Agaricomycotina</taxon>
        <taxon>Tremellomycetes</taxon>
        <taxon>Tremellales</taxon>
        <taxon>Cryptococcaceae</taxon>
        <taxon>Cryptococcus</taxon>
    </lineage>
</organism>
<proteinExistence type="predicted"/>
<evidence type="ECO:0000313" key="1">
    <source>
        <dbReference type="EMBL" id="WVN88722.1"/>
    </source>
</evidence>
<sequence length="75" mass="8972">MGFAPKSSMSKMFGFRLTTSRTHKPWKMEFERLSNIEFWLNIKHPFLKFDIEINTNQDGEDKVLFHALTESNEKY</sequence>
<reference evidence="1" key="1">
    <citation type="submission" date="2016-06" db="EMBL/GenBank/DDBJ databases">
        <authorList>
            <person name="Cuomo C."/>
            <person name="Litvintseva A."/>
            <person name="Heitman J."/>
            <person name="Chen Y."/>
            <person name="Sun S."/>
            <person name="Springer D."/>
            <person name="Dromer F."/>
            <person name="Young S."/>
            <person name="Zeng Q."/>
            <person name="Chapman S."/>
            <person name="Gujja S."/>
            <person name="Saif S."/>
            <person name="Birren B."/>
        </authorList>
    </citation>
    <scope>NUCLEOTIDE SEQUENCE</scope>
    <source>
        <strain evidence="1">CBS 7841</strain>
    </source>
</reference>